<evidence type="ECO:0000313" key="3">
    <source>
        <dbReference type="Proteomes" id="UP001148838"/>
    </source>
</evidence>
<evidence type="ECO:0000313" key="2">
    <source>
        <dbReference type="EMBL" id="KAJ4437950.1"/>
    </source>
</evidence>
<dbReference type="EMBL" id="JAJSOF020000019">
    <property type="protein sequence ID" value="KAJ4437950.1"/>
    <property type="molecule type" value="Genomic_DNA"/>
</dbReference>
<name>A0ABQ8SUS9_PERAM</name>
<proteinExistence type="predicted"/>
<keyword evidence="1" id="KW-1133">Transmembrane helix</keyword>
<comment type="caution">
    <text evidence="2">The sequence shown here is derived from an EMBL/GenBank/DDBJ whole genome shotgun (WGS) entry which is preliminary data.</text>
</comment>
<keyword evidence="3" id="KW-1185">Reference proteome</keyword>
<dbReference type="Proteomes" id="UP001148838">
    <property type="component" value="Unassembled WGS sequence"/>
</dbReference>
<feature type="transmembrane region" description="Helical" evidence="1">
    <location>
        <begin position="330"/>
        <end position="349"/>
    </location>
</feature>
<reference evidence="2 3" key="1">
    <citation type="journal article" date="2022" name="Allergy">
        <title>Genome assembly and annotation of Periplaneta americana reveal a comprehensive cockroach allergen profile.</title>
        <authorList>
            <person name="Wang L."/>
            <person name="Xiong Q."/>
            <person name="Saelim N."/>
            <person name="Wang L."/>
            <person name="Nong W."/>
            <person name="Wan A.T."/>
            <person name="Shi M."/>
            <person name="Liu X."/>
            <person name="Cao Q."/>
            <person name="Hui J.H.L."/>
            <person name="Sookrung N."/>
            <person name="Leung T.F."/>
            <person name="Tungtrongchitr A."/>
            <person name="Tsui S.K.W."/>
        </authorList>
    </citation>
    <scope>NUCLEOTIDE SEQUENCE [LARGE SCALE GENOMIC DNA]</scope>
    <source>
        <strain evidence="2">PWHHKU_190912</strain>
    </source>
</reference>
<evidence type="ECO:0000256" key="1">
    <source>
        <dbReference type="SAM" id="Phobius"/>
    </source>
</evidence>
<accession>A0ABQ8SUS9</accession>
<organism evidence="2 3">
    <name type="scientific">Periplaneta americana</name>
    <name type="common">American cockroach</name>
    <name type="synonym">Blatta americana</name>
    <dbReference type="NCBI Taxonomy" id="6978"/>
    <lineage>
        <taxon>Eukaryota</taxon>
        <taxon>Metazoa</taxon>
        <taxon>Ecdysozoa</taxon>
        <taxon>Arthropoda</taxon>
        <taxon>Hexapoda</taxon>
        <taxon>Insecta</taxon>
        <taxon>Pterygota</taxon>
        <taxon>Neoptera</taxon>
        <taxon>Polyneoptera</taxon>
        <taxon>Dictyoptera</taxon>
        <taxon>Blattodea</taxon>
        <taxon>Blattoidea</taxon>
        <taxon>Blattidae</taxon>
        <taxon>Blattinae</taxon>
        <taxon>Periplaneta</taxon>
    </lineage>
</organism>
<keyword evidence="1" id="KW-0812">Transmembrane</keyword>
<gene>
    <name evidence="2" type="ORF">ANN_13889</name>
</gene>
<protein>
    <submittedName>
        <fullName evidence="2">Uncharacterized protein</fullName>
    </submittedName>
</protein>
<sequence>MPCPYRLSHPGRQLRSGLHSKLHTTTAYDAECSGNSIHPFCRVQFIFKAKHASSHPTWNFRFCGGTWVRERHCDDTPLAGERQIQMERSLTPVDERVGVGEDRKQEKCTAIIPSHNVLKYYNTEIEHACGIVRDELNGLCNVQRSLRRRAQLAGNSRRELAEGRGQKAWADITARLEKPTYYGRNDRDFKIKCRKQKTDVAVVSVKRAHLNAIDLARDRTRNLGHRRSALYQLANQVDIKKGYIIDPTIRIETGSSQPEDVNKEKINIYLPTVDYFKAKYQLEVIEVIGLLIGARGVIPKFFESFRKTFELPQRLTTDIITSVLKRSCQILSHHIHSVYFFVIVYILFYHCKHCKVLAHLQQTSPTLDGPIPFVVHRRETTKNCVLEEEEEEEEEEANISKI</sequence>
<keyword evidence="1" id="KW-0472">Membrane</keyword>